<dbReference type="InterPro" id="IPR055411">
    <property type="entry name" value="LRR_FXL15/At3g58940/PEG3-like"/>
</dbReference>
<dbReference type="InterPro" id="IPR032675">
    <property type="entry name" value="LRR_dom_sf"/>
</dbReference>
<dbReference type="Proteomes" id="UP000823388">
    <property type="component" value="Chromosome 5K"/>
</dbReference>
<accession>A0A8T0SJT7</accession>
<dbReference type="Pfam" id="PF08387">
    <property type="entry name" value="FBD"/>
    <property type="match status" value="1"/>
</dbReference>
<comment type="caution">
    <text evidence="3">The sequence shown here is derived from an EMBL/GenBank/DDBJ whole genome shotgun (WGS) entry which is preliminary data.</text>
</comment>
<evidence type="ECO:0000313" key="3">
    <source>
        <dbReference type="EMBL" id="KAG2598811.1"/>
    </source>
</evidence>
<dbReference type="PANTHER" id="PTHR32141">
    <property type="match status" value="1"/>
</dbReference>
<proteinExistence type="predicted"/>
<dbReference type="PANTHER" id="PTHR32141:SF141">
    <property type="entry name" value="FBD DOMAIN-CONTAINING PROTEIN"/>
    <property type="match status" value="1"/>
</dbReference>
<dbReference type="Gene3D" id="3.80.10.10">
    <property type="entry name" value="Ribonuclease Inhibitor"/>
    <property type="match status" value="1"/>
</dbReference>
<dbReference type="AlphaFoldDB" id="A0A8T0SJT7"/>
<dbReference type="Pfam" id="PF24758">
    <property type="entry name" value="LRR_At5g56370"/>
    <property type="match status" value="1"/>
</dbReference>
<dbReference type="EMBL" id="CM029045">
    <property type="protein sequence ID" value="KAG2598811.1"/>
    <property type="molecule type" value="Genomic_DNA"/>
</dbReference>
<feature type="domain" description="FBD" evidence="1">
    <location>
        <begin position="240"/>
        <end position="283"/>
    </location>
</feature>
<dbReference type="InterPro" id="IPR055302">
    <property type="entry name" value="F-box_dom-containing"/>
</dbReference>
<feature type="domain" description="F-box/LRR-repeat protein 15/At3g58940/PEG3-like LRR" evidence="2">
    <location>
        <begin position="2"/>
        <end position="220"/>
    </location>
</feature>
<evidence type="ECO:0008006" key="5">
    <source>
        <dbReference type="Google" id="ProtNLM"/>
    </source>
</evidence>
<evidence type="ECO:0000313" key="4">
    <source>
        <dbReference type="Proteomes" id="UP000823388"/>
    </source>
</evidence>
<evidence type="ECO:0000259" key="2">
    <source>
        <dbReference type="Pfam" id="PF24758"/>
    </source>
</evidence>
<dbReference type="SUPFAM" id="SSF52047">
    <property type="entry name" value="RNI-like"/>
    <property type="match status" value="1"/>
</dbReference>
<keyword evidence="4" id="KW-1185">Reference proteome</keyword>
<evidence type="ECO:0000259" key="1">
    <source>
        <dbReference type="Pfam" id="PF08387"/>
    </source>
</evidence>
<organism evidence="3 4">
    <name type="scientific">Panicum virgatum</name>
    <name type="common">Blackwell switchgrass</name>
    <dbReference type="NCBI Taxonomy" id="38727"/>
    <lineage>
        <taxon>Eukaryota</taxon>
        <taxon>Viridiplantae</taxon>
        <taxon>Streptophyta</taxon>
        <taxon>Embryophyta</taxon>
        <taxon>Tracheophyta</taxon>
        <taxon>Spermatophyta</taxon>
        <taxon>Magnoliopsida</taxon>
        <taxon>Liliopsida</taxon>
        <taxon>Poales</taxon>
        <taxon>Poaceae</taxon>
        <taxon>PACMAD clade</taxon>
        <taxon>Panicoideae</taxon>
        <taxon>Panicodae</taxon>
        <taxon>Paniceae</taxon>
        <taxon>Panicinae</taxon>
        <taxon>Panicum</taxon>
        <taxon>Panicum sect. Hiantes</taxon>
    </lineage>
</organism>
<gene>
    <name evidence="3" type="ORF">PVAP13_5KG393400</name>
</gene>
<sequence length="365" mass="41534">MDMPLPNDILRCADLRRLYLGFWEFPDTRCLPDGAGAFPHLREFVLLNTRIEDRDLDHILASSPTLETLALVLSCGPPQHVRLRGQNLRSVLFWLSMADELAVVDTPRLERLLMWLTTTSCLLDDSDSDDESGSDDEPPMTIRVRIASAPELKVLGYLDTRVHRLQIGNTIIKVDTEASPSFMIPSFKILALRVDFRVFTEVRMMSSFLRCFPNVETLHVEFAMTDRPTGKHYGEFLSKLSPIECLQSHTKKVVLHEFRGDLSEVVFLQHLTQRVNQLQNLTIVLSKDILLSVDDMKVVLRELARPQWASKSCTILLVGPKHAWNFHEASDLSTDDPFDSEHGQEFFCFTKEGGSDSLETSVKYV</sequence>
<reference evidence="3" key="1">
    <citation type="submission" date="2020-05" db="EMBL/GenBank/DDBJ databases">
        <title>WGS assembly of Panicum virgatum.</title>
        <authorList>
            <person name="Lovell J.T."/>
            <person name="Jenkins J."/>
            <person name="Shu S."/>
            <person name="Juenger T.E."/>
            <person name="Schmutz J."/>
        </authorList>
    </citation>
    <scope>NUCLEOTIDE SEQUENCE</scope>
    <source>
        <strain evidence="3">AP13</strain>
    </source>
</reference>
<name>A0A8T0SJT7_PANVG</name>
<dbReference type="InterPro" id="IPR006566">
    <property type="entry name" value="FBD"/>
</dbReference>
<protein>
    <recommendedName>
        <fullName evidence="5">FBD domain-containing protein</fullName>
    </recommendedName>
</protein>